<dbReference type="RefSeq" id="WP_194537951.1">
    <property type="nucleotide sequence ID" value="NZ_JACEFB010000006.1"/>
</dbReference>
<evidence type="ECO:0000256" key="2">
    <source>
        <dbReference type="SAM" id="SignalP"/>
    </source>
</evidence>
<sequence length="218" mass="22977">MSRCCSILWAGVLLSVAPLGCVHSQSTLGDHYRNWVDPAWPQRYNYAARQAVLAPFAQQALNGQFLNHTVWNWHFETGTDRLNGAGIEKLNSLARATPQPPTRIYLQTARDIAPTPENLDKLSALRDDLNARRAATIRKYMTTQLGPNVEIEVYVHDAPPPGMPARFGARAFADSATGYQGGIGGGLGGGGAGPTTGGTSTGGATPGTAGGTTGSMGR</sequence>
<protein>
    <submittedName>
        <fullName evidence="3">Uncharacterized protein</fullName>
    </submittedName>
</protein>
<evidence type="ECO:0000313" key="3">
    <source>
        <dbReference type="EMBL" id="MBA2226515.1"/>
    </source>
</evidence>
<organism evidence="3 4">
    <name type="scientific">Thermogemmata fonticola</name>
    <dbReference type="NCBI Taxonomy" id="2755323"/>
    <lineage>
        <taxon>Bacteria</taxon>
        <taxon>Pseudomonadati</taxon>
        <taxon>Planctomycetota</taxon>
        <taxon>Planctomycetia</taxon>
        <taxon>Gemmatales</taxon>
        <taxon>Gemmataceae</taxon>
        <taxon>Thermogemmata</taxon>
    </lineage>
</organism>
<evidence type="ECO:0000313" key="4">
    <source>
        <dbReference type="Proteomes" id="UP000542342"/>
    </source>
</evidence>
<dbReference type="Proteomes" id="UP000542342">
    <property type="component" value="Unassembled WGS sequence"/>
</dbReference>
<comment type="caution">
    <text evidence="3">The sequence shown here is derived from an EMBL/GenBank/DDBJ whole genome shotgun (WGS) entry which is preliminary data.</text>
</comment>
<reference evidence="3 4" key="1">
    <citation type="submission" date="2020-07" db="EMBL/GenBank/DDBJ databases">
        <title>Thermogemmata thermophila gen. nov., sp. nov., a novel moderate thermophilic planctomycete from a Kamchatka hot spring.</title>
        <authorList>
            <person name="Elcheninov A.G."/>
            <person name="Podosokorskaya O.A."/>
            <person name="Kovaleva O.L."/>
            <person name="Novikov A."/>
            <person name="Bonch-Osmolovskaya E.A."/>
            <person name="Toshchakov S.V."/>
            <person name="Kublanov I.V."/>
        </authorList>
    </citation>
    <scope>NUCLEOTIDE SEQUENCE [LARGE SCALE GENOMIC DNA]</scope>
    <source>
        <strain evidence="3 4">2918</strain>
    </source>
</reference>
<dbReference type="EMBL" id="JACEFB010000006">
    <property type="protein sequence ID" value="MBA2226515.1"/>
    <property type="molecule type" value="Genomic_DNA"/>
</dbReference>
<feature type="chain" id="PRO_5031297710" evidence="2">
    <location>
        <begin position="25"/>
        <end position="218"/>
    </location>
</feature>
<proteinExistence type="predicted"/>
<evidence type="ECO:0000256" key="1">
    <source>
        <dbReference type="SAM" id="MobiDB-lite"/>
    </source>
</evidence>
<feature type="region of interest" description="Disordered" evidence="1">
    <location>
        <begin position="187"/>
        <end position="218"/>
    </location>
</feature>
<feature type="signal peptide" evidence="2">
    <location>
        <begin position="1"/>
        <end position="24"/>
    </location>
</feature>
<accession>A0A7V8VED7</accession>
<dbReference type="AlphaFoldDB" id="A0A7V8VED7"/>
<name>A0A7V8VED7_9BACT</name>
<keyword evidence="2" id="KW-0732">Signal</keyword>
<gene>
    <name evidence="3" type="ORF">H0921_10125</name>
</gene>
<keyword evidence="4" id="KW-1185">Reference proteome</keyword>